<dbReference type="Proteomes" id="UP000554342">
    <property type="component" value="Unassembled WGS sequence"/>
</dbReference>
<dbReference type="EMBL" id="JACIJI010000010">
    <property type="protein sequence ID" value="MBB5720219.1"/>
    <property type="molecule type" value="Genomic_DNA"/>
</dbReference>
<sequence>MRVNRCTASGKPHRYGSAASSGSVVANDPVNGKDPTGMSCTKNGEGAYSCQIDRVAYKDENNKVQYRAATADDHKDYAKAESAMTNAANAAAQAGDTKFQVKVDGVEPFNVTGNEIASNLASATATVDPNNVSLDSRIGDAKMSMNPGDLRIYAGALDSRPGLGTMDQMTVEFLHEGIHQTPGEIRALGGIPLSPSAHQNPYNGVALKIFGRRYR</sequence>
<protein>
    <submittedName>
        <fullName evidence="2">Uncharacterized protein</fullName>
    </submittedName>
</protein>
<accession>A0A840Z333</accession>
<evidence type="ECO:0000256" key="1">
    <source>
        <dbReference type="SAM" id="MobiDB-lite"/>
    </source>
</evidence>
<name>A0A840Z333_9SPHN</name>
<feature type="compositionally biased region" description="Low complexity" evidence="1">
    <location>
        <begin position="16"/>
        <end position="26"/>
    </location>
</feature>
<organism evidence="2 3">
    <name type="scientific">Stakelama sediminis</name>
    <dbReference type="NCBI Taxonomy" id="463200"/>
    <lineage>
        <taxon>Bacteria</taxon>
        <taxon>Pseudomonadati</taxon>
        <taxon>Pseudomonadota</taxon>
        <taxon>Alphaproteobacteria</taxon>
        <taxon>Sphingomonadales</taxon>
        <taxon>Sphingomonadaceae</taxon>
        <taxon>Stakelama</taxon>
    </lineage>
</organism>
<comment type="caution">
    <text evidence="2">The sequence shown here is derived from an EMBL/GenBank/DDBJ whole genome shotgun (WGS) entry which is preliminary data.</text>
</comment>
<gene>
    <name evidence="2" type="ORF">FHR23_003182</name>
</gene>
<proteinExistence type="predicted"/>
<reference evidence="2 3" key="1">
    <citation type="submission" date="2020-08" db="EMBL/GenBank/DDBJ databases">
        <title>Genomic Encyclopedia of Type Strains, Phase IV (KMG-IV): sequencing the most valuable type-strain genomes for metagenomic binning, comparative biology and taxonomic classification.</title>
        <authorList>
            <person name="Goeker M."/>
        </authorList>
    </citation>
    <scope>NUCLEOTIDE SEQUENCE [LARGE SCALE GENOMIC DNA]</scope>
    <source>
        <strain evidence="2 3">DSM 27203</strain>
    </source>
</reference>
<evidence type="ECO:0000313" key="2">
    <source>
        <dbReference type="EMBL" id="MBB5720219.1"/>
    </source>
</evidence>
<feature type="region of interest" description="Disordered" evidence="1">
    <location>
        <begin position="1"/>
        <end position="43"/>
    </location>
</feature>
<evidence type="ECO:0000313" key="3">
    <source>
        <dbReference type="Proteomes" id="UP000554342"/>
    </source>
</evidence>
<keyword evidence="3" id="KW-1185">Reference proteome</keyword>
<dbReference type="RefSeq" id="WP_345576094.1">
    <property type="nucleotide sequence ID" value="NZ_BAABIF010000027.1"/>
</dbReference>
<dbReference type="AlphaFoldDB" id="A0A840Z333"/>